<reference evidence="1 2" key="1">
    <citation type="submission" date="2018-06" db="EMBL/GenBank/DDBJ databases">
        <authorList>
            <consortium name="Pathogen Informatics"/>
            <person name="Doyle S."/>
        </authorList>
    </citation>
    <scope>NUCLEOTIDE SEQUENCE [LARGE SCALE GENOMIC DNA]</scope>
    <source>
        <strain evidence="1 2">NCTC13645</strain>
    </source>
</reference>
<proteinExistence type="predicted"/>
<organism evidence="1 2">
    <name type="scientific">Weissella viridescens</name>
    <name type="common">Lactobacillus viridescens</name>
    <dbReference type="NCBI Taxonomy" id="1629"/>
    <lineage>
        <taxon>Bacteria</taxon>
        <taxon>Bacillati</taxon>
        <taxon>Bacillota</taxon>
        <taxon>Bacilli</taxon>
        <taxon>Lactobacillales</taxon>
        <taxon>Lactobacillaceae</taxon>
        <taxon>Weissella</taxon>
    </lineage>
</organism>
<name>A0A380NYB5_WEIVI</name>
<evidence type="ECO:0000313" key="1">
    <source>
        <dbReference type="EMBL" id="SUP52566.1"/>
    </source>
</evidence>
<gene>
    <name evidence="1" type="ORF">NCTC13645_00462</name>
</gene>
<dbReference type="InterPro" id="IPR042088">
    <property type="entry name" value="OligoPept_F_C"/>
</dbReference>
<sequence>MDVAQAEAFDDILDKRHPHFWSSKLHFYIDDIPFYNFPYTFGYLFSSGIYAWAQSQKDFEASYISLLRDTANMSTEELAKKHLGVDLTEPDFWQAGADLIKQDIDEFISLSDQFVK</sequence>
<dbReference type="SUPFAM" id="SSF55486">
    <property type="entry name" value="Metalloproteases ('zincins'), catalytic domain"/>
    <property type="match status" value="1"/>
</dbReference>
<accession>A0A380NYB5</accession>
<protein>
    <submittedName>
        <fullName evidence="1">Oligoendopeptidase, pepF/M3 family</fullName>
    </submittedName>
</protein>
<dbReference type="Gene3D" id="1.10.1370.20">
    <property type="entry name" value="Oligoendopeptidase f, C-terminal domain"/>
    <property type="match status" value="1"/>
</dbReference>
<dbReference type="EMBL" id="UHIV01000001">
    <property type="protein sequence ID" value="SUP52566.1"/>
    <property type="molecule type" value="Genomic_DNA"/>
</dbReference>
<dbReference type="AlphaFoldDB" id="A0A380NYB5"/>
<dbReference type="Proteomes" id="UP000254621">
    <property type="component" value="Unassembled WGS sequence"/>
</dbReference>
<evidence type="ECO:0000313" key="2">
    <source>
        <dbReference type="Proteomes" id="UP000254621"/>
    </source>
</evidence>